<dbReference type="EMBL" id="BARU01024240">
    <property type="protein sequence ID" value="GAH48030.1"/>
    <property type="molecule type" value="Genomic_DNA"/>
</dbReference>
<name>X1GT54_9ZZZZ</name>
<dbReference type="AlphaFoldDB" id="X1GT54"/>
<protein>
    <submittedName>
        <fullName evidence="1">Uncharacterized protein</fullName>
    </submittedName>
</protein>
<organism evidence="1">
    <name type="scientific">marine sediment metagenome</name>
    <dbReference type="NCBI Taxonomy" id="412755"/>
    <lineage>
        <taxon>unclassified sequences</taxon>
        <taxon>metagenomes</taxon>
        <taxon>ecological metagenomes</taxon>
    </lineage>
</organism>
<gene>
    <name evidence="1" type="ORF">S03H2_39236</name>
</gene>
<feature type="non-terminal residue" evidence="1">
    <location>
        <position position="41"/>
    </location>
</feature>
<comment type="caution">
    <text evidence="1">The sequence shown here is derived from an EMBL/GenBank/DDBJ whole genome shotgun (WGS) entry which is preliminary data.</text>
</comment>
<sequence length="41" mass="4731">MLLSQIGKILDAILKFAHDDIQLWELAHELEMSLDNLILLL</sequence>
<evidence type="ECO:0000313" key="1">
    <source>
        <dbReference type="EMBL" id="GAH48030.1"/>
    </source>
</evidence>
<reference evidence="1" key="1">
    <citation type="journal article" date="2014" name="Front. Microbiol.">
        <title>High frequency of phylogenetically diverse reductive dehalogenase-homologous genes in deep subseafloor sedimentary metagenomes.</title>
        <authorList>
            <person name="Kawai M."/>
            <person name="Futagami T."/>
            <person name="Toyoda A."/>
            <person name="Takaki Y."/>
            <person name="Nishi S."/>
            <person name="Hori S."/>
            <person name="Arai W."/>
            <person name="Tsubouchi T."/>
            <person name="Morono Y."/>
            <person name="Uchiyama I."/>
            <person name="Ito T."/>
            <person name="Fujiyama A."/>
            <person name="Inagaki F."/>
            <person name="Takami H."/>
        </authorList>
    </citation>
    <scope>NUCLEOTIDE SEQUENCE</scope>
    <source>
        <strain evidence="1">Expedition CK06-06</strain>
    </source>
</reference>
<accession>X1GT54</accession>
<proteinExistence type="predicted"/>